<dbReference type="PANTHER" id="PTHR12526">
    <property type="entry name" value="GLYCOSYLTRANSFERASE"/>
    <property type="match status" value="1"/>
</dbReference>
<dbReference type="GO" id="GO:1901135">
    <property type="term" value="P:carbohydrate derivative metabolic process"/>
    <property type="evidence" value="ECO:0007669"/>
    <property type="project" value="UniProtKB-ARBA"/>
</dbReference>
<sequence>MKELKIIVDNLAIKGGVENVVVSIANGVASKNKKVTVVCVKKCIPAFKIDKRVSVKFLITKLTRIRKYYSLICYFRKETSEGDIIYTNSVVNTLLAIIFASKKAGIYACDHNQYKAVNKFWSWLRMLLYRRLSGVIVLTNYDLGKYLRLNPNSVVFNNPVNDNFFNIQCSLDKINDKYILNIGRLETQKGQDLLLQAWKLVDKKGFSLWICGDGSKKKELENLVVDLGLTSSVKFLGNRDDINVLLYNAYCNILSSRFEGKPVSLIEAKVIGCPSISFDCKTGPSEIIIDKEDGLLVENGNIHKLAESIQFIIDNPNVRNLFAQNTRYDRDKYSSDTITNQYIDFFRL</sequence>
<protein>
    <submittedName>
        <fullName evidence="2">WfbQ</fullName>
    </submittedName>
</protein>
<dbReference type="CAZy" id="GT4">
    <property type="family name" value="Glycosyltransferase Family 4"/>
</dbReference>
<dbReference type="PANTHER" id="PTHR12526:SF630">
    <property type="entry name" value="GLYCOSYLTRANSFERASE"/>
    <property type="match status" value="1"/>
</dbReference>
<evidence type="ECO:0000313" key="2">
    <source>
        <dbReference type="EMBL" id="ABL63456.1"/>
    </source>
</evidence>
<dbReference type="GO" id="GO:0016757">
    <property type="term" value="F:glycosyltransferase activity"/>
    <property type="evidence" value="ECO:0007669"/>
    <property type="project" value="InterPro"/>
</dbReference>
<gene>
    <name evidence="2" type="primary">wfbQ</name>
</gene>
<dbReference type="InterPro" id="IPR001296">
    <property type="entry name" value="Glyco_trans_1"/>
</dbReference>
<organism evidence="2">
    <name type="scientific">Salmonella enterica</name>
    <name type="common">Salmonella choleraesuis</name>
    <dbReference type="NCBI Taxonomy" id="28901"/>
    <lineage>
        <taxon>Bacteria</taxon>
        <taxon>Pseudomonadati</taxon>
        <taxon>Pseudomonadota</taxon>
        <taxon>Gammaproteobacteria</taxon>
        <taxon>Enterobacterales</taxon>
        <taxon>Enterobacteriaceae</taxon>
        <taxon>Salmonella</taxon>
    </lineage>
</organism>
<proteinExistence type="predicted"/>
<dbReference type="AlphaFoldDB" id="A1DRM6"/>
<dbReference type="Pfam" id="PF00534">
    <property type="entry name" value="Glycos_transf_1"/>
    <property type="match status" value="1"/>
</dbReference>
<feature type="domain" description="Glycosyl transferase family 1" evidence="1">
    <location>
        <begin position="175"/>
        <end position="327"/>
    </location>
</feature>
<dbReference type="RefSeq" id="WP_111761430.1">
    <property type="nucleotide sequence ID" value="NZ_CBROYY010000006.1"/>
</dbReference>
<dbReference type="Gene3D" id="3.40.50.2000">
    <property type="entry name" value="Glycogen Phosphorylase B"/>
    <property type="match status" value="2"/>
</dbReference>
<name>A1DRM6_SALER</name>
<reference evidence="2" key="1">
    <citation type="journal article" date="2006" name="Appl. Environ. Microbiol.">
        <title>Sequence analysis of the rfb loci, encoding proteins involved in the biosynthesis of the Salmonella enterica O17 and O18 antigens: serogroup-specific identification by PCR.</title>
        <authorList>
            <person name="Fitzgerald C."/>
            <person name="Gheesling L."/>
            <person name="Collins M."/>
            <person name="Fields P.I."/>
        </authorList>
    </citation>
    <scope>NUCLEOTIDE SEQUENCE</scope>
    <source>
        <strain evidence="2">CDC 00-0073</strain>
    </source>
</reference>
<accession>A1DRM6</accession>
<dbReference type="CDD" id="cd03820">
    <property type="entry name" value="GT4_AmsD-like"/>
    <property type="match status" value="1"/>
</dbReference>
<evidence type="ECO:0000259" key="1">
    <source>
        <dbReference type="Pfam" id="PF00534"/>
    </source>
</evidence>
<dbReference type="SUPFAM" id="SSF53756">
    <property type="entry name" value="UDP-Glycosyltransferase/glycogen phosphorylase"/>
    <property type="match status" value="1"/>
</dbReference>
<dbReference type="EMBL" id="EF032635">
    <property type="protein sequence ID" value="ABL63456.1"/>
    <property type="molecule type" value="Genomic_DNA"/>
</dbReference>